<dbReference type="OrthoDB" id="2550922at2759"/>
<gene>
    <name evidence="4" type="ORF">D0862_12082</name>
</gene>
<dbReference type="InterPro" id="IPR038277">
    <property type="entry name" value="UreF_sf"/>
</dbReference>
<dbReference type="PIRSF" id="PIRSF009467">
    <property type="entry name" value="Ureas_acces_UreF"/>
    <property type="match status" value="1"/>
</dbReference>
<dbReference type="PANTHER" id="PTHR33620">
    <property type="entry name" value="UREASE ACCESSORY PROTEIN F"/>
    <property type="match status" value="1"/>
</dbReference>
<evidence type="ECO:0000256" key="2">
    <source>
        <dbReference type="ARBA" id="ARBA00023186"/>
    </source>
</evidence>
<dbReference type="Proteomes" id="UP000281468">
    <property type="component" value="Unassembled WGS sequence"/>
</dbReference>
<reference evidence="4 5" key="1">
    <citation type="journal article" date="2018" name="BMC Genomics">
        <title>Genomic evidence for intraspecific hybridization in a clonal and extremely halotolerant yeast.</title>
        <authorList>
            <person name="Gostincar C."/>
            <person name="Stajich J.E."/>
            <person name="Zupancic J."/>
            <person name="Zalar P."/>
            <person name="Gunde-Cimerman N."/>
        </authorList>
    </citation>
    <scope>NUCLEOTIDE SEQUENCE [LARGE SCALE GENOMIC DNA]</scope>
    <source>
        <strain evidence="4 5">EXF-171</strain>
    </source>
</reference>
<name>A0A3M7F122_HORWE</name>
<dbReference type="AlphaFoldDB" id="A0A3M7F122"/>
<dbReference type="PANTHER" id="PTHR33620:SF1">
    <property type="entry name" value="UREASE ACCESSORY PROTEIN F"/>
    <property type="match status" value="1"/>
</dbReference>
<evidence type="ECO:0000313" key="5">
    <source>
        <dbReference type="Proteomes" id="UP000281468"/>
    </source>
</evidence>
<evidence type="ECO:0000256" key="3">
    <source>
        <dbReference type="ARBA" id="ARBA00046339"/>
    </source>
</evidence>
<proteinExistence type="inferred from homology"/>
<protein>
    <recommendedName>
        <fullName evidence="6">Urease accessory protein UreF</fullName>
    </recommendedName>
</protein>
<dbReference type="Pfam" id="PF01730">
    <property type="entry name" value="UreF"/>
    <property type="match status" value="1"/>
</dbReference>
<keyword evidence="1" id="KW-0996">Nickel insertion</keyword>
<dbReference type="GO" id="GO:0016151">
    <property type="term" value="F:nickel cation binding"/>
    <property type="evidence" value="ECO:0007669"/>
    <property type="project" value="InterPro"/>
</dbReference>
<comment type="similarity">
    <text evidence="3">Belongs to the UreF family.</text>
</comment>
<keyword evidence="2" id="KW-0143">Chaperone</keyword>
<organism evidence="4 5">
    <name type="scientific">Hortaea werneckii</name>
    <name type="common">Black yeast</name>
    <name type="synonym">Cladosporium werneckii</name>
    <dbReference type="NCBI Taxonomy" id="91943"/>
    <lineage>
        <taxon>Eukaryota</taxon>
        <taxon>Fungi</taxon>
        <taxon>Dikarya</taxon>
        <taxon>Ascomycota</taxon>
        <taxon>Pezizomycotina</taxon>
        <taxon>Dothideomycetes</taxon>
        <taxon>Dothideomycetidae</taxon>
        <taxon>Mycosphaerellales</taxon>
        <taxon>Teratosphaeriaceae</taxon>
        <taxon>Hortaea</taxon>
    </lineage>
</organism>
<evidence type="ECO:0008006" key="6">
    <source>
        <dbReference type="Google" id="ProtNLM"/>
    </source>
</evidence>
<evidence type="ECO:0000313" key="4">
    <source>
        <dbReference type="EMBL" id="RMY82231.1"/>
    </source>
</evidence>
<dbReference type="InterPro" id="IPR002639">
    <property type="entry name" value="UreF"/>
</dbReference>
<dbReference type="Gene3D" id="1.10.4190.10">
    <property type="entry name" value="Urease accessory protein UreF"/>
    <property type="match status" value="1"/>
</dbReference>
<evidence type="ECO:0000256" key="1">
    <source>
        <dbReference type="ARBA" id="ARBA00022988"/>
    </source>
</evidence>
<sequence>MSSHTTIKSHKPQMVSEASHFLLLLSDSALPLGSFAFSSGLESYIANIRPQRMDLTGVQRFVILSLASTSSAAIPYVLAAWQEPQRLERLDNDLDASTLCQVARRASVAQGRALLGVWERSLANNMDRNPETEEAAQALESFSLTGRQARSQEGTTQRNHGHLPVMWGAVCRAAAVPLRTAAYVFLFKHTQSVLSAAVRSSVIGPYQAQAFLASGWLQEILIGALDEEWETRIEEAGQSVPLMDIWMGLHDKLYSRVFNS</sequence>
<comment type="caution">
    <text evidence="4">The sequence shown here is derived from an EMBL/GenBank/DDBJ whole genome shotgun (WGS) entry which is preliminary data.</text>
</comment>
<accession>A0A3M7F122</accession>
<dbReference type="EMBL" id="QWIQ01000560">
    <property type="protein sequence ID" value="RMY82231.1"/>
    <property type="molecule type" value="Genomic_DNA"/>
</dbReference>